<dbReference type="InterPro" id="IPR056625">
    <property type="entry name" value="SH3_CYT4"/>
</dbReference>
<gene>
    <name evidence="3" type="ORF">CDD82_7203</name>
</gene>
<protein>
    <recommendedName>
        <fullName evidence="2">RNB domain-containing protein</fullName>
    </recommendedName>
</protein>
<dbReference type="InterPro" id="IPR050180">
    <property type="entry name" value="RNR_Ribonuclease"/>
</dbReference>
<comment type="similarity">
    <text evidence="1">Belongs to the RNR ribonuclease family.</text>
</comment>
<dbReference type="PROSITE" id="PS01175">
    <property type="entry name" value="RIBONUCLEASE_II"/>
    <property type="match status" value="1"/>
</dbReference>
<dbReference type="Pfam" id="PF23214">
    <property type="entry name" value="SH3_CYT4"/>
    <property type="match status" value="1"/>
</dbReference>
<name>A0A2C5YLE4_9HYPO</name>
<evidence type="ECO:0000256" key="1">
    <source>
        <dbReference type="RuleBase" id="RU003901"/>
    </source>
</evidence>
<dbReference type="Pfam" id="PF25522">
    <property type="entry name" value="OB_cyt-4"/>
    <property type="match status" value="1"/>
</dbReference>
<dbReference type="GO" id="GO:0003723">
    <property type="term" value="F:RNA binding"/>
    <property type="evidence" value="ECO:0007669"/>
    <property type="project" value="InterPro"/>
</dbReference>
<comment type="caution">
    <text evidence="3">The sequence shown here is derived from an EMBL/GenBank/DDBJ whole genome shotgun (WGS) entry which is preliminary data.</text>
</comment>
<dbReference type="InterPro" id="IPR012340">
    <property type="entry name" value="NA-bd_OB-fold"/>
</dbReference>
<evidence type="ECO:0000313" key="4">
    <source>
        <dbReference type="Proteomes" id="UP000224854"/>
    </source>
</evidence>
<dbReference type="GO" id="GO:0006402">
    <property type="term" value="P:mRNA catabolic process"/>
    <property type="evidence" value="ECO:0007669"/>
    <property type="project" value="TreeGrafter"/>
</dbReference>
<evidence type="ECO:0000313" key="3">
    <source>
        <dbReference type="EMBL" id="PHH70335.1"/>
    </source>
</evidence>
<accession>A0A2C5YLE4</accession>
<dbReference type="InterPro" id="IPR057912">
    <property type="entry name" value="OB_CYT4_C"/>
</dbReference>
<keyword evidence="4" id="KW-1185">Reference proteome</keyword>
<sequence length="934" mass="104076">MALIGNLANTTSRTQTTGSTALDQFGVVETTGTGPTSVTDAPATDAGVSHIGAAAHNPGDLVELRQSGSRVVHLAIYLGFFGSRNHFYAINGRWIMSTSVSSYFTIPHFASLDELAPLLDAIPRNPSPDEYSRMLRDDEGPTREAGAHLLHRMTSFREEADAIAKFNIGALESAHKHLYLKDESSYLSLGQIANALLPQGLKTAGHHSAHALYAVHLSILSKEIGFSCLNLSTDSRRHDTLYEIFSQAHHDTIQRVVTLTRSYVERLVDNRQHDMHDDELRKFPMGHFILKARKVVTEARRFRSWNPAGISTCPYPANIANLTWDSESQDIIAFLEWWASYDLFAPGSHYNSYGATILRALGLYWDVDFNQATAWTFLQEIGVIPPWDLPTRYRVRLPGVPVVNYGGLGRKTLDGMSESMRPDVAAGARRVVACENVFCIDDVSTTLVDDAISLGRTDKANEFWIHIHVADPASGIMPDSGLCKYMELVPQNIYLPGHFQAMLPDSISDEHAKDYQSNKISDMYSLRSHGPALTFSAKVNDAGDILDYKIEPTLLKNVISLEPDDVRSFCKEPASPLVDQKYNFSVGVKPQESTTKQRDMMTVASLDESSKTDIETLYRLARTMEDKRLANGAWPWFAPTPTVNVLFHKSLENESTAAGQSLPPDPHIAVGMYPSQSSTLVTNCMLLAGQVAARWCFDRGIPIPFRRNVKRNKTAAALDFAKAKLYPRIQKGLGAHRVDWQHLRALTGGVEISSEPGSHFMIGLNMYTKATSPLRRFSDLLVHWQIHGALVYERKQQRRIDAQMDKLGDILPFTDQRLRDMLPMLGLRERMANRMSQGVLDWIMVALDRAWRIEHTVSGNLRFTVTTCSSSGLLGQLDMYGLNAALDHDGLNGCCLVRDVRADDVFEVEIVKIVVPSRRILVKAVRFLGQDHDG</sequence>
<dbReference type="PANTHER" id="PTHR23355">
    <property type="entry name" value="RIBONUCLEASE"/>
    <property type="match status" value="1"/>
</dbReference>
<dbReference type="InterPro" id="IPR001900">
    <property type="entry name" value="RNase_II/R"/>
</dbReference>
<dbReference type="GO" id="GO:0000932">
    <property type="term" value="C:P-body"/>
    <property type="evidence" value="ECO:0007669"/>
    <property type="project" value="TreeGrafter"/>
</dbReference>
<dbReference type="AlphaFoldDB" id="A0A2C5YLE4"/>
<reference evidence="3 4" key="1">
    <citation type="submission" date="2017-06" db="EMBL/GenBank/DDBJ databases">
        <title>Ant-infecting Ophiocordyceps genomes reveal a high diversity of potential behavioral manipulation genes and a possible major role for enterotoxins.</title>
        <authorList>
            <person name="De Bekker C."/>
            <person name="Evans H.C."/>
            <person name="Brachmann A."/>
            <person name="Hughes D.P."/>
        </authorList>
    </citation>
    <scope>NUCLEOTIDE SEQUENCE [LARGE SCALE GENOMIC DNA]</scope>
    <source>
        <strain evidence="3 4">1348a</strain>
    </source>
</reference>
<dbReference type="PANTHER" id="PTHR23355:SF65">
    <property type="entry name" value="EXORIBONUCLEASE CYT-4, PUTATIVE (AFU_ORTHOLOGUE AFUA_7G01550)-RELATED"/>
    <property type="match status" value="1"/>
</dbReference>
<evidence type="ECO:0000259" key="2">
    <source>
        <dbReference type="SMART" id="SM00955"/>
    </source>
</evidence>
<proteinExistence type="inferred from homology"/>
<feature type="domain" description="RNB" evidence="2">
    <location>
        <begin position="430"/>
        <end position="792"/>
    </location>
</feature>
<organism evidence="3 4">
    <name type="scientific">Ophiocordyceps australis</name>
    <dbReference type="NCBI Taxonomy" id="1399860"/>
    <lineage>
        <taxon>Eukaryota</taxon>
        <taxon>Fungi</taxon>
        <taxon>Dikarya</taxon>
        <taxon>Ascomycota</taxon>
        <taxon>Pezizomycotina</taxon>
        <taxon>Sordariomycetes</taxon>
        <taxon>Hypocreomycetidae</taxon>
        <taxon>Hypocreales</taxon>
        <taxon>Ophiocordycipitaceae</taxon>
        <taxon>Ophiocordyceps</taxon>
    </lineage>
</organism>
<dbReference type="Pfam" id="PF00773">
    <property type="entry name" value="RNB"/>
    <property type="match status" value="1"/>
</dbReference>
<dbReference type="SMART" id="SM00955">
    <property type="entry name" value="RNB"/>
    <property type="match status" value="1"/>
</dbReference>
<dbReference type="Pfam" id="PF23216">
    <property type="entry name" value="WHD_CYT4"/>
    <property type="match status" value="1"/>
</dbReference>
<dbReference type="InterPro" id="IPR022966">
    <property type="entry name" value="RNase_II/R_CS"/>
</dbReference>
<dbReference type="SUPFAM" id="SSF50249">
    <property type="entry name" value="Nucleic acid-binding proteins"/>
    <property type="match status" value="1"/>
</dbReference>
<dbReference type="EMBL" id="NJEU01000812">
    <property type="protein sequence ID" value="PHH70335.1"/>
    <property type="molecule type" value="Genomic_DNA"/>
</dbReference>
<dbReference type="GO" id="GO:0000175">
    <property type="term" value="F:3'-5'-RNA exonuclease activity"/>
    <property type="evidence" value="ECO:0007669"/>
    <property type="project" value="TreeGrafter"/>
</dbReference>
<dbReference type="OrthoDB" id="2285229at2759"/>
<dbReference type="Proteomes" id="UP000224854">
    <property type="component" value="Unassembled WGS sequence"/>
</dbReference>
<dbReference type="InterPro" id="IPR056624">
    <property type="entry name" value="WH_CYT4"/>
</dbReference>